<reference evidence="9 10" key="1">
    <citation type="submission" date="2023-12" db="EMBL/GenBank/DDBJ databases">
        <title>Description of Novel Strain Fulvimarina sp. 2208YS6-2-32 isolated from Uroteuthis (Photololigo) edulis.</title>
        <authorList>
            <person name="Park J.-S."/>
        </authorList>
    </citation>
    <scope>NUCLEOTIDE SEQUENCE [LARGE SCALE GENOMIC DNA]</scope>
    <source>
        <strain evidence="9 10">2208YS6-2-32</strain>
    </source>
</reference>
<evidence type="ECO:0000313" key="10">
    <source>
        <dbReference type="Proteomes" id="UP001294412"/>
    </source>
</evidence>
<evidence type="ECO:0000256" key="4">
    <source>
        <dbReference type="ARBA" id="ARBA00022759"/>
    </source>
</evidence>
<comment type="caution">
    <text evidence="9">The sequence shown here is derived from an EMBL/GenBank/DDBJ whole genome shotgun (WGS) entry which is preliminary data.</text>
</comment>
<dbReference type="InterPro" id="IPR012933">
    <property type="entry name" value="HicA_mRNA_interferase"/>
</dbReference>
<proteinExistence type="inferred from homology"/>
<keyword evidence="5" id="KW-0378">Hydrolase</keyword>
<dbReference type="EMBL" id="JAXLPB010000002">
    <property type="protein sequence ID" value="MDY8109317.1"/>
    <property type="molecule type" value="Genomic_DNA"/>
</dbReference>
<keyword evidence="7" id="KW-0346">Stress response</keyword>
<keyword evidence="6" id="KW-0694">RNA-binding</keyword>
<evidence type="ECO:0000256" key="7">
    <source>
        <dbReference type="ARBA" id="ARBA00023016"/>
    </source>
</evidence>
<evidence type="ECO:0000256" key="8">
    <source>
        <dbReference type="SAM" id="MobiDB-lite"/>
    </source>
</evidence>
<dbReference type="SUPFAM" id="SSF54786">
    <property type="entry name" value="YcfA/nrd intein domain"/>
    <property type="match status" value="1"/>
</dbReference>
<keyword evidence="2" id="KW-1277">Toxin-antitoxin system</keyword>
<dbReference type="Proteomes" id="UP001294412">
    <property type="component" value="Unassembled WGS sequence"/>
</dbReference>
<feature type="compositionally biased region" description="Basic residues" evidence="8">
    <location>
        <begin position="18"/>
        <end position="27"/>
    </location>
</feature>
<evidence type="ECO:0000256" key="1">
    <source>
        <dbReference type="ARBA" id="ARBA00006620"/>
    </source>
</evidence>
<gene>
    <name evidence="9" type="ORF">U0C82_09205</name>
</gene>
<evidence type="ECO:0000256" key="2">
    <source>
        <dbReference type="ARBA" id="ARBA00022649"/>
    </source>
</evidence>
<dbReference type="Gene3D" id="3.30.920.30">
    <property type="entry name" value="Hypothetical protein"/>
    <property type="match status" value="1"/>
</dbReference>
<feature type="region of interest" description="Disordered" evidence="8">
    <location>
        <begin position="17"/>
        <end position="56"/>
    </location>
</feature>
<sequence>MIKLLCDDGWVEIGTTGSHHHFKHPVKPGKVTVPHPRKDMPTKTAKSVLKQAGLDN</sequence>
<evidence type="ECO:0000256" key="3">
    <source>
        <dbReference type="ARBA" id="ARBA00022722"/>
    </source>
</evidence>
<dbReference type="InterPro" id="IPR038570">
    <property type="entry name" value="HicA_sf"/>
</dbReference>
<comment type="similarity">
    <text evidence="1">Belongs to the HicA mRNA interferase family.</text>
</comment>
<name>A0ABU5I2E9_9HYPH</name>
<keyword evidence="10" id="KW-1185">Reference proteome</keyword>
<keyword evidence="4" id="KW-0255">Endonuclease</keyword>
<organism evidence="9 10">
    <name type="scientific">Fulvimarina uroteuthidis</name>
    <dbReference type="NCBI Taxonomy" id="3098149"/>
    <lineage>
        <taxon>Bacteria</taxon>
        <taxon>Pseudomonadati</taxon>
        <taxon>Pseudomonadota</taxon>
        <taxon>Alphaproteobacteria</taxon>
        <taxon>Hyphomicrobiales</taxon>
        <taxon>Aurantimonadaceae</taxon>
        <taxon>Fulvimarina</taxon>
    </lineage>
</organism>
<protein>
    <submittedName>
        <fullName evidence="9">Type II toxin-antitoxin system HicA family toxin</fullName>
    </submittedName>
</protein>
<dbReference type="Pfam" id="PF07927">
    <property type="entry name" value="HicA_toxin"/>
    <property type="match status" value="1"/>
</dbReference>
<evidence type="ECO:0000313" key="9">
    <source>
        <dbReference type="EMBL" id="MDY8109317.1"/>
    </source>
</evidence>
<evidence type="ECO:0000256" key="5">
    <source>
        <dbReference type="ARBA" id="ARBA00022801"/>
    </source>
</evidence>
<evidence type="ECO:0000256" key="6">
    <source>
        <dbReference type="ARBA" id="ARBA00022884"/>
    </source>
</evidence>
<keyword evidence="3" id="KW-0540">Nuclease</keyword>
<accession>A0ABU5I2E9</accession>